<dbReference type="SUPFAM" id="SSF56747">
    <property type="entry name" value="Prim-pol domain"/>
    <property type="match status" value="1"/>
</dbReference>
<dbReference type="Pfam" id="PF09250">
    <property type="entry name" value="Prim-Pol"/>
    <property type="match status" value="1"/>
</dbReference>
<sequence>MTAALREASLLRGFALWQPAYEAVGIPIFPVDADKRPLVKNWQKATLHSSRIFASRFGSREAFGFCPRRVGITVLDIDTTDEAVAADLFARYGEPKALVRTASGKLHGFYKHNGEDRLIRPEGPLIPYDILGDGFSVAPFSVTLKGTYEFIRGDLETLRTLDPLIAAPRAPALPRAANEASRLRDGDGRNHDLFRFAGAQARYCDDQEQLLDVARHYAAEHFHDTMPDLEIARTVASVWRYKLDGRLFVGKATGEGRKVILDAGRIGDLAERAGAEAVGLYAVLKKRHPSNEPFPFANAAAGDADVSSSRRGIQATRKALLDLGIIERVRGASSAHGCALFRWRDQD</sequence>
<dbReference type="InterPro" id="IPR014820">
    <property type="entry name" value="PriCT_1"/>
</dbReference>
<dbReference type="Pfam" id="PF08708">
    <property type="entry name" value="PriCT_1"/>
    <property type="match status" value="1"/>
</dbReference>
<dbReference type="InterPro" id="IPR015330">
    <property type="entry name" value="DNA_primase/pol_bifunc_N"/>
</dbReference>
<feature type="domain" description="DNA primase/polymerase bifunctional N-terminal" evidence="1">
    <location>
        <begin position="19"/>
        <end position="161"/>
    </location>
</feature>
<evidence type="ECO:0000313" key="3">
    <source>
        <dbReference type="EMBL" id="QJH96371.1"/>
    </source>
</evidence>
<protein>
    <submittedName>
        <fullName evidence="2">Putative bifunctional DNA primase/polymerase</fullName>
    </submittedName>
</protein>
<dbReference type="EMBL" id="MT144265">
    <property type="protein sequence ID" value="QJA51459.1"/>
    <property type="molecule type" value="Genomic_DNA"/>
</dbReference>
<organism evidence="2">
    <name type="scientific">viral metagenome</name>
    <dbReference type="NCBI Taxonomy" id="1070528"/>
    <lineage>
        <taxon>unclassified sequences</taxon>
        <taxon>metagenomes</taxon>
        <taxon>organismal metagenomes</taxon>
    </lineage>
</organism>
<name>A0A6H1ZVF4_9ZZZZ</name>
<reference evidence="2" key="1">
    <citation type="submission" date="2020-03" db="EMBL/GenBank/DDBJ databases">
        <title>The deep terrestrial virosphere.</title>
        <authorList>
            <person name="Holmfeldt K."/>
            <person name="Nilsson E."/>
            <person name="Simone D."/>
            <person name="Lopez-Fernandez M."/>
            <person name="Wu X."/>
            <person name="de Brujin I."/>
            <person name="Lundin D."/>
            <person name="Andersson A."/>
            <person name="Bertilsson S."/>
            <person name="Dopson M."/>
        </authorList>
    </citation>
    <scope>NUCLEOTIDE SEQUENCE</scope>
    <source>
        <strain evidence="2">TM448A02145</strain>
        <strain evidence="3">TM448B00709</strain>
    </source>
</reference>
<evidence type="ECO:0000259" key="1">
    <source>
        <dbReference type="SMART" id="SM00943"/>
    </source>
</evidence>
<dbReference type="EMBL" id="MT144648">
    <property type="protein sequence ID" value="QJH96371.1"/>
    <property type="molecule type" value="Genomic_DNA"/>
</dbReference>
<accession>A0A6H1ZVF4</accession>
<dbReference type="AlphaFoldDB" id="A0A6H1ZVF4"/>
<proteinExistence type="predicted"/>
<gene>
    <name evidence="2" type="ORF">TM448A02145_0004</name>
    <name evidence="3" type="ORF">TM448B00709_0029</name>
</gene>
<dbReference type="SMART" id="SM00943">
    <property type="entry name" value="Prim-Pol"/>
    <property type="match status" value="1"/>
</dbReference>
<evidence type="ECO:0000313" key="2">
    <source>
        <dbReference type="EMBL" id="QJA51459.1"/>
    </source>
</evidence>